<protein>
    <recommendedName>
        <fullName evidence="4">Major facilitator superfamily (MFS) profile domain-containing protein</fullName>
    </recommendedName>
</protein>
<feature type="transmembrane region" description="Helical" evidence="2">
    <location>
        <begin position="385"/>
        <end position="406"/>
    </location>
</feature>
<evidence type="ECO:0000256" key="2">
    <source>
        <dbReference type="SAM" id="Phobius"/>
    </source>
</evidence>
<feature type="transmembrane region" description="Helical" evidence="2">
    <location>
        <begin position="104"/>
        <end position="130"/>
    </location>
</feature>
<evidence type="ECO:0000313" key="5">
    <source>
        <dbReference type="EMBL" id="CAB3367931.1"/>
    </source>
</evidence>
<reference evidence="5 6" key="1">
    <citation type="submission" date="2020-04" db="EMBL/GenBank/DDBJ databases">
        <authorList>
            <person name="Alioto T."/>
            <person name="Alioto T."/>
            <person name="Gomez Garrido J."/>
        </authorList>
    </citation>
    <scope>NUCLEOTIDE SEQUENCE [LARGE SCALE GENOMIC DNA]</scope>
</reference>
<evidence type="ECO:0000259" key="4">
    <source>
        <dbReference type="PROSITE" id="PS50850"/>
    </source>
</evidence>
<dbReference type="EMBL" id="CADEPI010000035">
    <property type="protein sequence ID" value="CAB3367931.1"/>
    <property type="molecule type" value="Genomic_DNA"/>
</dbReference>
<feature type="domain" description="Major facilitator superfamily (MFS) profile" evidence="4">
    <location>
        <begin position="210"/>
        <end position="433"/>
    </location>
</feature>
<feature type="transmembrane region" description="Helical" evidence="2">
    <location>
        <begin position="319"/>
        <end position="342"/>
    </location>
</feature>
<accession>A0A8S1CI13</accession>
<dbReference type="Pfam" id="PF07690">
    <property type="entry name" value="MFS_1"/>
    <property type="match status" value="1"/>
</dbReference>
<feature type="transmembrane region" description="Helical" evidence="2">
    <location>
        <begin position="290"/>
        <end position="313"/>
    </location>
</feature>
<dbReference type="Proteomes" id="UP000494165">
    <property type="component" value="Unassembled WGS sequence"/>
</dbReference>
<dbReference type="SUPFAM" id="SSF103473">
    <property type="entry name" value="MFS general substrate transporter"/>
    <property type="match status" value="1"/>
</dbReference>
<dbReference type="PROSITE" id="PS50850">
    <property type="entry name" value="MFS"/>
    <property type="match status" value="1"/>
</dbReference>
<gene>
    <name evidence="5" type="ORF">CLODIP_2_CD08429</name>
</gene>
<comment type="subcellular location">
    <subcellularLocation>
        <location evidence="1">Membrane</location>
        <topology evidence="1">Multi-pass membrane protein</topology>
    </subcellularLocation>
</comment>
<feature type="signal peptide" evidence="3">
    <location>
        <begin position="1"/>
        <end position="25"/>
    </location>
</feature>
<feature type="chain" id="PRO_5035943025" description="Major facilitator superfamily (MFS) profile domain-containing protein" evidence="3">
    <location>
        <begin position="26"/>
        <end position="433"/>
    </location>
</feature>
<name>A0A8S1CI13_9INSE</name>
<keyword evidence="6" id="KW-1185">Reference proteome</keyword>
<keyword evidence="3" id="KW-0732">Signal</keyword>
<dbReference type="GO" id="GO:0022857">
    <property type="term" value="F:transmembrane transporter activity"/>
    <property type="evidence" value="ECO:0007669"/>
    <property type="project" value="InterPro"/>
</dbReference>
<organism evidence="5 6">
    <name type="scientific">Cloeon dipterum</name>
    <dbReference type="NCBI Taxonomy" id="197152"/>
    <lineage>
        <taxon>Eukaryota</taxon>
        <taxon>Metazoa</taxon>
        <taxon>Ecdysozoa</taxon>
        <taxon>Arthropoda</taxon>
        <taxon>Hexapoda</taxon>
        <taxon>Insecta</taxon>
        <taxon>Pterygota</taxon>
        <taxon>Palaeoptera</taxon>
        <taxon>Ephemeroptera</taxon>
        <taxon>Pisciforma</taxon>
        <taxon>Baetidae</taxon>
        <taxon>Cloeon</taxon>
    </lineage>
</organism>
<dbReference type="InterPro" id="IPR020846">
    <property type="entry name" value="MFS_dom"/>
</dbReference>
<dbReference type="InterPro" id="IPR036259">
    <property type="entry name" value="MFS_trans_sf"/>
</dbReference>
<feature type="transmembrane region" description="Helical" evidence="2">
    <location>
        <begin position="76"/>
        <end position="98"/>
    </location>
</feature>
<keyword evidence="2" id="KW-0472">Membrane</keyword>
<feature type="transmembrane region" description="Helical" evidence="2">
    <location>
        <begin position="46"/>
        <end position="64"/>
    </location>
</feature>
<dbReference type="GO" id="GO:0016020">
    <property type="term" value="C:membrane"/>
    <property type="evidence" value="ECO:0007669"/>
    <property type="project" value="UniProtKB-SubCell"/>
</dbReference>
<feature type="transmembrane region" description="Helical" evidence="2">
    <location>
        <begin position="219"/>
        <end position="245"/>
    </location>
</feature>
<evidence type="ECO:0000313" key="6">
    <source>
        <dbReference type="Proteomes" id="UP000494165"/>
    </source>
</evidence>
<keyword evidence="2" id="KW-0812">Transmembrane</keyword>
<proteinExistence type="predicted"/>
<dbReference type="Gene3D" id="1.20.1250.20">
    <property type="entry name" value="MFS general substrate transporter like domains"/>
    <property type="match status" value="2"/>
</dbReference>
<comment type="caution">
    <text evidence="5">The sequence shown here is derived from an EMBL/GenBank/DDBJ whole genome shotgun (WGS) entry which is preliminary data.</text>
</comment>
<evidence type="ECO:0000256" key="3">
    <source>
        <dbReference type="SAM" id="SignalP"/>
    </source>
</evidence>
<keyword evidence="2" id="KW-1133">Transmembrane helix</keyword>
<sequence length="433" mass="46766">MARSAACVQMICLAAVLFMLAASRTMNIFGCWAEMDRRQWTPSQCGLVFGVEELLGALVVLFFSPRTVQLIGSKLMIHYGIFLIGISFLTYSLADYYLEDPAFYVFALACRAVAGVATALTYLASFVFLLTSEPTKATYCVLILAYGAGLICGSFLGSLNGIKDNEFNFIVILFALTVMCASFVIPAHLPEERNIDFQINTDDATKIIPEVYIQRMNSLAAWISSAQILAASWCFNFITATIGPFLQNEVQFSKFEIGFALSALFLTASVTAIVVGLLSQRGAPLPILKITGLVSLLLGLILIGPIEFASVPLTGPVCLMGIIAIGVGFSSVFVSVSSALTLIVQAEVEPRNTLVWIVGCVLSVAYVVGSIFGSDVSGVVLEQVGFQNCIYLLMAPVLFALTLEVIQVMFSRDRQFSEESLTGSMYGTITLGR</sequence>
<feature type="transmembrane region" description="Helical" evidence="2">
    <location>
        <begin position="257"/>
        <end position="278"/>
    </location>
</feature>
<feature type="transmembrane region" description="Helical" evidence="2">
    <location>
        <begin position="354"/>
        <end position="373"/>
    </location>
</feature>
<dbReference type="InterPro" id="IPR011701">
    <property type="entry name" value="MFS"/>
</dbReference>
<feature type="transmembrane region" description="Helical" evidence="2">
    <location>
        <begin position="169"/>
        <end position="189"/>
    </location>
</feature>
<feature type="transmembrane region" description="Helical" evidence="2">
    <location>
        <begin position="137"/>
        <end position="157"/>
    </location>
</feature>
<dbReference type="AlphaFoldDB" id="A0A8S1CI13"/>
<evidence type="ECO:0000256" key="1">
    <source>
        <dbReference type="ARBA" id="ARBA00004141"/>
    </source>
</evidence>